<keyword evidence="4" id="KW-0175">Coiled coil</keyword>
<feature type="coiled-coil region" evidence="4">
    <location>
        <begin position="127"/>
        <end position="154"/>
    </location>
</feature>
<organism evidence="6 7">
    <name type="scientific">Candidatus Vogelbacteria bacterium CG10_big_fil_rev_8_21_14_0_10_49_38</name>
    <dbReference type="NCBI Taxonomy" id="1975043"/>
    <lineage>
        <taxon>Bacteria</taxon>
        <taxon>Candidatus Vogeliibacteriota</taxon>
    </lineage>
</organism>
<dbReference type="EMBL" id="PCYK01000025">
    <property type="protein sequence ID" value="PIR45828.1"/>
    <property type="molecule type" value="Genomic_DNA"/>
</dbReference>
<comment type="subcellular location">
    <subcellularLocation>
        <location evidence="1">Cell membrane</location>
        <topology evidence="1">Multi-pass membrane protein</topology>
    </subcellularLocation>
</comment>
<dbReference type="PANTHER" id="PTHR46494">
    <property type="entry name" value="CORA FAMILY METAL ION TRANSPORTER (EUROFUNG)"/>
    <property type="match status" value="1"/>
</dbReference>
<evidence type="ECO:0000256" key="5">
    <source>
        <dbReference type="SAM" id="Phobius"/>
    </source>
</evidence>
<dbReference type="Gene3D" id="3.30.460.20">
    <property type="entry name" value="CorA soluble domain-like"/>
    <property type="match status" value="1"/>
</dbReference>
<dbReference type="GO" id="GO:0050897">
    <property type="term" value="F:cobalt ion binding"/>
    <property type="evidence" value="ECO:0007669"/>
    <property type="project" value="TreeGrafter"/>
</dbReference>
<sequence>MLKKIKYKNTAWVDLTNPSREEVSELTAEYDLPTLTEDELLHPSHRAKIDWTNDHLYLVLHFPLSENSLTEIDFLIGRDFLITVHYQAVPALMEFAQILDGGDHGKRKKEENFHAGHLFYYMIRELYNPLEENLESLQRKLRQIGDQIAAANETETVRGLAVINRQILDIRRSIEPQKEIFRLLGEVGLKLYGAQFSPYARALFAEQTHLSGLIKNNCEIFAELGQTNQSLLLIKTGRRLQLLIFLTAGCLAAIILSLIV</sequence>
<evidence type="ECO:0000313" key="7">
    <source>
        <dbReference type="Proteomes" id="UP000230431"/>
    </source>
</evidence>
<protein>
    <recommendedName>
        <fullName evidence="8">Magnesium transporter CorA</fullName>
    </recommendedName>
</protein>
<keyword evidence="5" id="KW-0812">Transmembrane</keyword>
<dbReference type="GO" id="GO:0005886">
    <property type="term" value="C:plasma membrane"/>
    <property type="evidence" value="ECO:0007669"/>
    <property type="project" value="UniProtKB-SubCell"/>
</dbReference>
<dbReference type="PANTHER" id="PTHR46494:SF1">
    <property type="entry name" value="CORA FAMILY METAL ION TRANSPORTER (EUROFUNG)"/>
    <property type="match status" value="1"/>
</dbReference>
<keyword evidence="5" id="KW-0472">Membrane</keyword>
<evidence type="ECO:0000256" key="2">
    <source>
        <dbReference type="ARBA" id="ARBA00022448"/>
    </source>
</evidence>
<dbReference type="AlphaFoldDB" id="A0A2H0RH56"/>
<dbReference type="Gene3D" id="1.20.58.340">
    <property type="entry name" value="Magnesium transport protein CorA, transmembrane region"/>
    <property type="match status" value="1"/>
</dbReference>
<gene>
    <name evidence="6" type="ORF">COV08_02945</name>
</gene>
<evidence type="ECO:0000256" key="1">
    <source>
        <dbReference type="ARBA" id="ARBA00004651"/>
    </source>
</evidence>
<dbReference type="GO" id="GO:0015087">
    <property type="term" value="F:cobalt ion transmembrane transporter activity"/>
    <property type="evidence" value="ECO:0007669"/>
    <property type="project" value="TreeGrafter"/>
</dbReference>
<keyword evidence="2" id="KW-0813">Transport</keyword>
<proteinExistence type="predicted"/>
<evidence type="ECO:0008006" key="8">
    <source>
        <dbReference type="Google" id="ProtNLM"/>
    </source>
</evidence>
<evidence type="ECO:0000256" key="4">
    <source>
        <dbReference type="SAM" id="Coils"/>
    </source>
</evidence>
<feature type="transmembrane region" description="Helical" evidence="5">
    <location>
        <begin position="240"/>
        <end position="259"/>
    </location>
</feature>
<reference evidence="6 7" key="1">
    <citation type="submission" date="2017-09" db="EMBL/GenBank/DDBJ databases">
        <title>Depth-based differentiation of microbial function through sediment-hosted aquifers and enrichment of novel symbionts in the deep terrestrial subsurface.</title>
        <authorList>
            <person name="Probst A.J."/>
            <person name="Ladd B."/>
            <person name="Jarett J.K."/>
            <person name="Geller-Mcgrath D.E."/>
            <person name="Sieber C.M."/>
            <person name="Emerson J.B."/>
            <person name="Anantharaman K."/>
            <person name="Thomas B.C."/>
            <person name="Malmstrom R."/>
            <person name="Stieglmeier M."/>
            <person name="Klingl A."/>
            <person name="Woyke T."/>
            <person name="Ryan C.M."/>
            <person name="Banfield J.F."/>
        </authorList>
    </citation>
    <scope>NUCLEOTIDE SEQUENCE [LARGE SCALE GENOMIC DNA]</scope>
    <source>
        <strain evidence="6">CG10_big_fil_rev_8_21_14_0_10_49_38</strain>
    </source>
</reference>
<dbReference type="InterPro" id="IPR045861">
    <property type="entry name" value="CorA_cytoplasmic_dom"/>
</dbReference>
<comment type="caution">
    <text evidence="6">The sequence shown here is derived from an EMBL/GenBank/DDBJ whole genome shotgun (WGS) entry which is preliminary data.</text>
</comment>
<dbReference type="GO" id="GO:0015095">
    <property type="term" value="F:magnesium ion transmembrane transporter activity"/>
    <property type="evidence" value="ECO:0007669"/>
    <property type="project" value="TreeGrafter"/>
</dbReference>
<dbReference type="InterPro" id="IPR002523">
    <property type="entry name" value="MgTranspt_CorA/ZnTranspt_ZntB"/>
</dbReference>
<evidence type="ECO:0000256" key="3">
    <source>
        <dbReference type="ARBA" id="ARBA00022475"/>
    </source>
</evidence>
<dbReference type="GO" id="GO:0000287">
    <property type="term" value="F:magnesium ion binding"/>
    <property type="evidence" value="ECO:0007669"/>
    <property type="project" value="TreeGrafter"/>
</dbReference>
<dbReference type="SUPFAM" id="SSF143865">
    <property type="entry name" value="CorA soluble domain-like"/>
    <property type="match status" value="1"/>
</dbReference>
<evidence type="ECO:0000313" key="6">
    <source>
        <dbReference type="EMBL" id="PIR45828.1"/>
    </source>
</evidence>
<dbReference type="Pfam" id="PF01544">
    <property type="entry name" value="CorA"/>
    <property type="match status" value="1"/>
</dbReference>
<dbReference type="Proteomes" id="UP000230431">
    <property type="component" value="Unassembled WGS sequence"/>
</dbReference>
<keyword evidence="5" id="KW-1133">Transmembrane helix</keyword>
<accession>A0A2H0RH56</accession>
<keyword evidence="3" id="KW-1003">Cell membrane</keyword>
<name>A0A2H0RH56_9BACT</name>